<dbReference type="PANTHER" id="PTHR21581:SF33">
    <property type="entry name" value="D-ALANYL-D-ALANINE CARBOXYPEPTIDASE DACB"/>
    <property type="match status" value="1"/>
</dbReference>
<feature type="domain" description="Peptidase S11 D-alanyl-D-alanine carboxypeptidase A N-terminal" evidence="11">
    <location>
        <begin position="86"/>
        <end position="314"/>
    </location>
</feature>
<keyword evidence="13" id="KW-1185">Reference proteome</keyword>
<dbReference type="InterPro" id="IPR001967">
    <property type="entry name" value="Peptidase_S11_N"/>
</dbReference>
<feature type="binding site" evidence="8">
    <location>
        <position position="285"/>
    </location>
    <ligand>
        <name>substrate</name>
    </ligand>
</feature>
<feature type="region of interest" description="Disordered" evidence="10">
    <location>
        <begin position="35"/>
        <end position="73"/>
    </location>
</feature>
<comment type="similarity">
    <text evidence="1 9">Belongs to the peptidase S11 family.</text>
</comment>
<evidence type="ECO:0000313" key="13">
    <source>
        <dbReference type="Proteomes" id="UP000334340"/>
    </source>
</evidence>
<evidence type="ECO:0000256" key="6">
    <source>
        <dbReference type="ARBA" id="ARBA00023316"/>
    </source>
</evidence>
<dbReference type="Proteomes" id="UP000334340">
    <property type="component" value="Unassembled WGS sequence"/>
</dbReference>
<evidence type="ECO:0000313" key="12">
    <source>
        <dbReference type="EMBL" id="VUZ85591.1"/>
    </source>
</evidence>
<dbReference type="AlphaFoldDB" id="A0A564ZJS0"/>
<dbReference type="GO" id="GO:0008360">
    <property type="term" value="P:regulation of cell shape"/>
    <property type="evidence" value="ECO:0007669"/>
    <property type="project" value="UniProtKB-KW"/>
</dbReference>
<evidence type="ECO:0000256" key="8">
    <source>
        <dbReference type="PIRSR" id="PIRSR618044-2"/>
    </source>
</evidence>
<evidence type="ECO:0000256" key="2">
    <source>
        <dbReference type="ARBA" id="ARBA00022729"/>
    </source>
</evidence>
<name>A0A564ZJS0_9BACT</name>
<dbReference type="GO" id="GO:0006508">
    <property type="term" value="P:proteolysis"/>
    <property type="evidence" value="ECO:0007669"/>
    <property type="project" value="InterPro"/>
</dbReference>
<dbReference type="InterPro" id="IPR012338">
    <property type="entry name" value="Beta-lactam/transpept-like"/>
</dbReference>
<gene>
    <name evidence="12" type="primary">dacB</name>
    <name evidence="12" type="ORF">MELA_01976</name>
</gene>
<evidence type="ECO:0000256" key="7">
    <source>
        <dbReference type="PIRSR" id="PIRSR618044-1"/>
    </source>
</evidence>
<dbReference type="PANTHER" id="PTHR21581">
    <property type="entry name" value="D-ALANYL-D-ALANINE CARBOXYPEPTIDASE"/>
    <property type="match status" value="1"/>
</dbReference>
<keyword evidence="2" id="KW-0732">Signal</keyword>
<keyword evidence="4" id="KW-0133">Cell shape</keyword>
<evidence type="ECO:0000256" key="9">
    <source>
        <dbReference type="RuleBase" id="RU004016"/>
    </source>
</evidence>
<sequence>MRRGKRWIVLVALGILLAPVMSAWAKSPRPARIREDLTLPSATGSSVRRIQPGRAQTDRPPDAPAPIRQTGRGGTAADLGWFLADPEALSAASAVLMDADTGAILFARHPMEQRSPASTTKIMTALLILEEGRLDDKVVISERAAAVGGTGLGLRRGQRVMLRDLLWAILLKSANDAALAAAEHVGGSEERFVDRMNAKAAALGMQGTHFANPHGLDDPDHHSTAYDLATLARHALRNPTFAHMVQTREASLTILTGRNGRVVKRMAIRTHNQLLGQFFGADGVKTGYTALAGRCLVASATRGDRQLIAVLLNDTRRWVEAAALLEYGFAALGGGTFGLGAPDGSSADMPKGEGG</sequence>
<dbReference type="InterPro" id="IPR018044">
    <property type="entry name" value="Peptidase_S11"/>
</dbReference>
<keyword evidence="3 12" id="KW-0378">Hydrolase</keyword>
<evidence type="ECO:0000256" key="10">
    <source>
        <dbReference type="SAM" id="MobiDB-lite"/>
    </source>
</evidence>
<feature type="active site" description="Acyl-ester intermediate" evidence="7">
    <location>
        <position position="118"/>
    </location>
</feature>
<dbReference type="SUPFAM" id="SSF56601">
    <property type="entry name" value="beta-lactamase/transpeptidase-like"/>
    <property type="match status" value="1"/>
</dbReference>
<dbReference type="GO" id="GO:0071555">
    <property type="term" value="P:cell wall organization"/>
    <property type="evidence" value="ECO:0007669"/>
    <property type="project" value="UniProtKB-KW"/>
</dbReference>
<dbReference type="EC" id="3.4.16.4" evidence="12"/>
<protein>
    <submittedName>
        <fullName evidence="12">D-alanyl-D-alanine carboxypeptidase DacB</fullName>
        <ecNumber evidence="12">3.4.16.4</ecNumber>
    </submittedName>
</protein>
<evidence type="ECO:0000256" key="1">
    <source>
        <dbReference type="ARBA" id="ARBA00007164"/>
    </source>
</evidence>
<proteinExistence type="inferred from homology"/>
<dbReference type="PRINTS" id="PR00725">
    <property type="entry name" value="DADACBPTASE1"/>
</dbReference>
<dbReference type="Gene3D" id="3.40.710.10">
    <property type="entry name" value="DD-peptidase/beta-lactamase superfamily"/>
    <property type="match status" value="1"/>
</dbReference>
<reference evidence="12 13" key="1">
    <citation type="submission" date="2019-07" db="EMBL/GenBank/DDBJ databases">
        <authorList>
            <person name="Cremers G."/>
        </authorList>
    </citation>
    <scope>NUCLEOTIDE SEQUENCE [LARGE SCALE GENOMIC DNA]</scope>
</reference>
<evidence type="ECO:0000259" key="11">
    <source>
        <dbReference type="Pfam" id="PF00768"/>
    </source>
</evidence>
<dbReference type="GO" id="GO:0009002">
    <property type="term" value="F:serine-type D-Ala-D-Ala carboxypeptidase activity"/>
    <property type="evidence" value="ECO:0007669"/>
    <property type="project" value="UniProtKB-EC"/>
</dbReference>
<evidence type="ECO:0000256" key="4">
    <source>
        <dbReference type="ARBA" id="ARBA00022960"/>
    </source>
</evidence>
<dbReference type="EMBL" id="CABIKM010000029">
    <property type="protein sequence ID" value="VUZ85591.1"/>
    <property type="molecule type" value="Genomic_DNA"/>
</dbReference>
<keyword evidence="12" id="KW-0645">Protease</keyword>
<evidence type="ECO:0000256" key="3">
    <source>
        <dbReference type="ARBA" id="ARBA00022801"/>
    </source>
</evidence>
<feature type="active site" description="Proton acceptor" evidence="7">
    <location>
        <position position="121"/>
    </location>
</feature>
<keyword evidence="12" id="KW-0121">Carboxypeptidase</keyword>
<dbReference type="Pfam" id="PF00768">
    <property type="entry name" value="Peptidase_S11"/>
    <property type="match status" value="1"/>
</dbReference>
<accession>A0A564ZJS0</accession>
<feature type="active site" evidence="7">
    <location>
        <position position="173"/>
    </location>
</feature>
<keyword evidence="5" id="KW-0573">Peptidoglycan synthesis</keyword>
<keyword evidence="6" id="KW-0961">Cell wall biogenesis/degradation</keyword>
<dbReference type="GO" id="GO:0009252">
    <property type="term" value="P:peptidoglycan biosynthetic process"/>
    <property type="evidence" value="ECO:0007669"/>
    <property type="project" value="UniProtKB-KW"/>
</dbReference>
<evidence type="ECO:0000256" key="5">
    <source>
        <dbReference type="ARBA" id="ARBA00022984"/>
    </source>
</evidence>
<organism evidence="12 13">
    <name type="scientific">Candidatus Methylomirabilis lanthanidiphila</name>
    <dbReference type="NCBI Taxonomy" id="2211376"/>
    <lineage>
        <taxon>Bacteria</taxon>
        <taxon>Candidatus Methylomirabilota</taxon>
        <taxon>Candidatus Methylomirabilia</taxon>
        <taxon>Candidatus Methylomirabilales</taxon>
        <taxon>Candidatus Methylomirabilaceae</taxon>
        <taxon>Candidatus Methylomirabilis</taxon>
    </lineage>
</organism>